<name>A0A914A761_PATMI</name>
<keyword evidence="25" id="KW-1185">Reference proteome</keyword>
<dbReference type="FunFam" id="3.20.20.70:FF:000196">
    <property type="entry name" value="S-adenosyl-L-methionine-dependent tRNA 4-demethylwyosine synthase"/>
    <property type="match status" value="1"/>
</dbReference>
<feature type="compositionally biased region" description="Acidic residues" evidence="19">
    <location>
        <begin position="343"/>
        <end position="374"/>
    </location>
</feature>
<dbReference type="PANTHER" id="PTHR13930">
    <property type="entry name" value="S-ADENOSYL-L-METHIONINE-DEPENDENT TRNA 4-DEMETHYLWYOSINE SYNTHASE"/>
    <property type="match status" value="1"/>
</dbReference>
<dbReference type="SFLD" id="SFLDG01071">
    <property type="entry name" value="tRNA_wybutosine-synthesizing"/>
    <property type="match status" value="1"/>
</dbReference>
<dbReference type="GO" id="GO:0102521">
    <property type="term" value="F:tRNA-4-demethylwyosine synthase activity"/>
    <property type="evidence" value="ECO:0007669"/>
    <property type="project" value="UniProtKB-EC"/>
</dbReference>
<dbReference type="SUPFAM" id="SSF102114">
    <property type="entry name" value="Radical SAM enzymes"/>
    <property type="match status" value="1"/>
</dbReference>
<dbReference type="OMA" id="TMANIPW"/>
<evidence type="ECO:0000256" key="3">
    <source>
        <dbReference type="ARBA" id="ARBA00010115"/>
    </source>
</evidence>
<evidence type="ECO:0000256" key="4">
    <source>
        <dbReference type="ARBA" id="ARBA00012821"/>
    </source>
</evidence>
<keyword evidence="20" id="KW-0812">Transmembrane</keyword>
<evidence type="ECO:0000256" key="14">
    <source>
        <dbReference type="ARBA" id="ARBA00025368"/>
    </source>
</evidence>
<evidence type="ECO:0000256" key="16">
    <source>
        <dbReference type="ARBA" id="ARBA00078095"/>
    </source>
</evidence>
<feature type="region of interest" description="Disordered" evidence="19">
    <location>
        <begin position="98"/>
        <end position="147"/>
    </location>
</feature>
<dbReference type="CDD" id="cd01335">
    <property type="entry name" value="Radical_SAM"/>
    <property type="match status" value="1"/>
</dbReference>
<dbReference type="SFLD" id="SFLDF00284">
    <property type="entry name" value="tRNA_wybutosine-synthesizing"/>
    <property type="match status" value="1"/>
</dbReference>
<keyword evidence="7" id="KW-0949">S-adenosyl-L-methionine</keyword>
<evidence type="ECO:0000256" key="18">
    <source>
        <dbReference type="ARBA" id="ARBA00082357"/>
    </source>
</evidence>
<dbReference type="PROSITE" id="PS50902">
    <property type="entry name" value="FLAVODOXIN_LIKE"/>
    <property type="match status" value="1"/>
</dbReference>
<dbReference type="InterPro" id="IPR013785">
    <property type="entry name" value="Aldolase_TIM"/>
</dbReference>
<keyword evidence="6" id="KW-0004">4Fe-4S</keyword>
<protein>
    <recommendedName>
        <fullName evidence="5">S-adenosyl-L-methionine-dependent tRNA 4-demethylwyosine synthase TYW1</fullName>
        <ecNumber evidence="4">4.1.3.44</ecNumber>
    </recommendedName>
    <alternativeName>
        <fullName evidence="18">Radical S-adenosyl methionine and flavodoxin domain-containing protein 1</fullName>
    </alternativeName>
    <alternativeName>
        <fullName evidence="16">tRNA wybutosine-synthesizing protein 1 homolog</fullName>
    </alternativeName>
    <alternativeName>
        <fullName evidence="17">tRNA-yW-synthesizing protein</fullName>
    </alternativeName>
</protein>
<evidence type="ECO:0000256" key="2">
    <source>
        <dbReference type="ARBA" id="ARBA00004797"/>
    </source>
</evidence>
<evidence type="ECO:0000256" key="6">
    <source>
        <dbReference type="ARBA" id="ARBA00022485"/>
    </source>
</evidence>
<feature type="transmembrane region" description="Helical" evidence="20">
    <location>
        <begin position="60"/>
        <end position="80"/>
    </location>
</feature>
<evidence type="ECO:0000259" key="23">
    <source>
        <dbReference type="PROSITE" id="PS51918"/>
    </source>
</evidence>
<comment type="catalytic activity">
    <reaction evidence="15">
        <text>N(1)-methylguanosine(37) in tRNA(Phe) + pyruvate + S-adenosyl-L-methionine = 4-demethylwyosine(37) in tRNA(Phe) + 5'-deoxyadenosine + L-methionine + CO2 + H2O</text>
        <dbReference type="Rhea" id="RHEA:36347"/>
        <dbReference type="Rhea" id="RHEA-COMP:10164"/>
        <dbReference type="Rhea" id="RHEA-COMP:10165"/>
        <dbReference type="ChEBI" id="CHEBI:15361"/>
        <dbReference type="ChEBI" id="CHEBI:15377"/>
        <dbReference type="ChEBI" id="CHEBI:16526"/>
        <dbReference type="ChEBI" id="CHEBI:17319"/>
        <dbReference type="ChEBI" id="CHEBI:57844"/>
        <dbReference type="ChEBI" id="CHEBI:59789"/>
        <dbReference type="ChEBI" id="CHEBI:64315"/>
        <dbReference type="ChEBI" id="CHEBI:73542"/>
        <dbReference type="EC" id="4.1.3.44"/>
    </reaction>
</comment>
<dbReference type="EC" id="4.1.3.44" evidence="4"/>
<dbReference type="GO" id="GO:0046872">
    <property type="term" value="F:metal ion binding"/>
    <property type="evidence" value="ECO:0007669"/>
    <property type="project" value="UniProtKB-KW"/>
</dbReference>
<dbReference type="InterPro" id="IPR001094">
    <property type="entry name" value="Flavdoxin-like"/>
</dbReference>
<dbReference type="PANTHER" id="PTHR13930:SF0">
    <property type="entry name" value="S-ADENOSYL-L-METHIONINE-DEPENDENT TRNA 4-DEMETHYLWYOSINE SYNTHASE TYW1-RELATED"/>
    <property type="match status" value="1"/>
</dbReference>
<evidence type="ECO:0000256" key="13">
    <source>
        <dbReference type="ARBA" id="ARBA00023239"/>
    </source>
</evidence>
<dbReference type="PROSITE" id="PS51918">
    <property type="entry name" value="RADICAL_SAM"/>
    <property type="match status" value="1"/>
</dbReference>
<dbReference type="GO" id="GO:0031591">
    <property type="term" value="P:wybutosine biosynthetic process"/>
    <property type="evidence" value="ECO:0007669"/>
    <property type="project" value="TreeGrafter"/>
</dbReference>
<evidence type="ECO:0000256" key="19">
    <source>
        <dbReference type="SAM" id="MobiDB-lite"/>
    </source>
</evidence>
<feature type="domain" description="Flavodoxin-like" evidence="22">
    <location>
        <begin position="154"/>
        <end position="312"/>
    </location>
</feature>
<dbReference type="InterPro" id="IPR013917">
    <property type="entry name" value="tRNA_wybutosine-synth"/>
</dbReference>
<evidence type="ECO:0000256" key="8">
    <source>
        <dbReference type="ARBA" id="ARBA00022694"/>
    </source>
</evidence>
<dbReference type="InterPro" id="IPR008254">
    <property type="entry name" value="Flavodoxin/NO_synth"/>
</dbReference>
<comment type="cofactor">
    <cofactor evidence="1">
        <name>[4Fe-4S] cluster</name>
        <dbReference type="ChEBI" id="CHEBI:49883"/>
    </cofactor>
</comment>
<dbReference type="GO" id="GO:0051539">
    <property type="term" value="F:4 iron, 4 sulfur cluster binding"/>
    <property type="evidence" value="ECO:0007669"/>
    <property type="project" value="UniProtKB-KW"/>
</dbReference>
<dbReference type="InterPro" id="IPR029039">
    <property type="entry name" value="Flavoprotein-like_sf"/>
</dbReference>
<dbReference type="OrthoDB" id="271553at2759"/>
<keyword evidence="9" id="KW-0479">Metal-binding</keyword>
<keyword evidence="20" id="KW-1133">Transmembrane helix</keyword>
<keyword evidence="20" id="KW-0472">Membrane</keyword>
<comment type="pathway">
    <text evidence="2">tRNA modification; wybutosine-tRNA(Phe) biosynthesis.</text>
</comment>
<dbReference type="InterPro" id="IPR007197">
    <property type="entry name" value="rSAM"/>
</dbReference>
<feature type="chain" id="PRO_5036768532" description="S-adenosyl-L-methionine-dependent tRNA 4-demethylwyosine synthase TYW1" evidence="21">
    <location>
        <begin position="29"/>
        <end position="795"/>
    </location>
</feature>
<dbReference type="EnsemblMetazoa" id="XM_038203328.1">
    <property type="protein sequence ID" value="XP_038059256.1"/>
    <property type="gene ID" value="LOC119730439"/>
</dbReference>
<feature type="region of interest" description="Disordered" evidence="19">
    <location>
        <begin position="332"/>
        <end position="392"/>
    </location>
</feature>
<dbReference type="Proteomes" id="UP000887568">
    <property type="component" value="Unplaced"/>
</dbReference>
<keyword evidence="12" id="KW-0411">Iron-sulfur</keyword>
<evidence type="ECO:0000256" key="20">
    <source>
        <dbReference type="SAM" id="Phobius"/>
    </source>
</evidence>
<feature type="domain" description="Radical SAM core" evidence="23">
    <location>
        <begin position="463"/>
        <end position="707"/>
    </location>
</feature>
<comment type="function">
    <text evidence="14">Probable component of the wybutosine biosynthesis pathway. Wybutosine is a hyper modified guanosine with a tricyclic base found at the 3'-position adjacent to the anticodon of eukaryotic phenylalanine tRNA. Catalyzes the condensation of N-methylguanine with 2 carbon atoms from pyruvate to form the tricyclic 4-demethylwyosine, an intermediate in wybutosine biosynthesis.</text>
</comment>
<evidence type="ECO:0000256" key="7">
    <source>
        <dbReference type="ARBA" id="ARBA00022691"/>
    </source>
</evidence>
<evidence type="ECO:0000256" key="1">
    <source>
        <dbReference type="ARBA" id="ARBA00001966"/>
    </source>
</evidence>
<evidence type="ECO:0000256" key="5">
    <source>
        <dbReference type="ARBA" id="ARBA00017596"/>
    </source>
</evidence>
<comment type="similarity">
    <text evidence="3">Belongs to the TYW1 family.</text>
</comment>
<reference evidence="24" key="1">
    <citation type="submission" date="2022-11" db="UniProtKB">
        <authorList>
            <consortium name="EnsemblMetazoa"/>
        </authorList>
    </citation>
    <scope>IDENTIFICATION</scope>
</reference>
<evidence type="ECO:0000256" key="12">
    <source>
        <dbReference type="ARBA" id="ARBA00023014"/>
    </source>
</evidence>
<dbReference type="SUPFAM" id="SSF52218">
    <property type="entry name" value="Flavoproteins"/>
    <property type="match status" value="1"/>
</dbReference>
<dbReference type="Pfam" id="PF00258">
    <property type="entry name" value="Flavodoxin_1"/>
    <property type="match status" value="1"/>
</dbReference>
<keyword evidence="8" id="KW-0819">tRNA processing</keyword>
<organism evidence="24 25">
    <name type="scientific">Patiria miniata</name>
    <name type="common">Bat star</name>
    <name type="synonym">Asterina miniata</name>
    <dbReference type="NCBI Taxonomy" id="46514"/>
    <lineage>
        <taxon>Eukaryota</taxon>
        <taxon>Metazoa</taxon>
        <taxon>Echinodermata</taxon>
        <taxon>Eleutherozoa</taxon>
        <taxon>Asterozoa</taxon>
        <taxon>Asteroidea</taxon>
        <taxon>Valvatacea</taxon>
        <taxon>Valvatida</taxon>
        <taxon>Asterinidae</taxon>
        <taxon>Patiria</taxon>
    </lineage>
</organism>
<dbReference type="Pfam" id="PF08608">
    <property type="entry name" value="Wyosine_form"/>
    <property type="match status" value="1"/>
</dbReference>
<keyword evidence="10" id="KW-0547">Nucleotide-binding</keyword>
<dbReference type="Pfam" id="PF04055">
    <property type="entry name" value="Radical_SAM"/>
    <property type="match status" value="1"/>
</dbReference>
<dbReference type="PRINTS" id="PR00369">
    <property type="entry name" value="FLAVODOXIN"/>
</dbReference>
<keyword evidence="21" id="KW-0732">Signal</keyword>
<proteinExistence type="inferred from homology"/>
<dbReference type="InterPro" id="IPR034556">
    <property type="entry name" value="tRNA_wybutosine-synthase"/>
</dbReference>
<sequence>MAASMSNFTVLVLCTLVVHFYGLNCVFADENQAGDDALSPSQVCWGSKLVTKLWTSAPCWYGVSFVTGAATILLVIIWWNKNENEVRNVRIHVQAPNAAPGRAAEGRHQAPRQATGGISQSKPRSRVTGAATANQNGDVTGGHRVGSSSPKYRLRILYGTQTGTAKHFAEDLAKRVTSSGIAAEVIDLKTFDPESHIIPESDGLDLCIFILATYSEGKPPESAAWFCRWLEEATTDFRVHRSLLRGLKYAVFGLGNSLYEGHYNQVARDVDKWLSTLSASAVVERGEGDRNVAESKHGGIEADYEAWKTTLIQTLTSSASNSCSSEKQTCECGKTQGGCCQETENENNDPNEEEMYDSSSEDDNNDDDNMADGSEDAKSRITQTNGLTDLEDLGKVMKKMKKAKESRASDKASEPREMITPMLRQALTKQGYKLIGSHSGVKLCRWTKSMLRGRGGCYKHTFYGIESHRCMESTPSLACANKCVFCWRHHTNPVGTEWRWKMDKPEEILEGALKNHYQLIKQFKGVPGVKPERMVEAMNVQHCALSLVGEPIMYPEINRFAKLLHSNKISTFLVTNAQFPDAIRNMVPVTQLYVSVDASTKDSLKKIDRPLFRDFWPRFLSSLEALSEKGQRTVYRLTIVNGWNNEEIEAYANLVSLGKPDFIEVKGVTYCGDSKASTLTMKNIPWHEEVVGFVQTLVDLLPDYAVASEHEHSNCVLVAHKKFKKDDEWWTWIDYSRFHELIAEYESSDGEKRFTASDYMSKTPAWAVYGCKEQGFDPNETRFRRKGKNKDLSGC</sequence>
<dbReference type="AlphaFoldDB" id="A0A914A761"/>
<keyword evidence="13" id="KW-0456">Lyase</keyword>
<evidence type="ECO:0000256" key="10">
    <source>
        <dbReference type="ARBA" id="ARBA00022741"/>
    </source>
</evidence>
<dbReference type="SFLD" id="SFLDS00029">
    <property type="entry name" value="Radical_SAM"/>
    <property type="match status" value="1"/>
</dbReference>
<dbReference type="Gene3D" id="3.20.20.70">
    <property type="entry name" value="Aldolase class I"/>
    <property type="match status" value="1"/>
</dbReference>
<dbReference type="Gene3D" id="3.40.50.360">
    <property type="match status" value="1"/>
</dbReference>
<evidence type="ECO:0000256" key="17">
    <source>
        <dbReference type="ARBA" id="ARBA00081169"/>
    </source>
</evidence>
<evidence type="ECO:0000256" key="21">
    <source>
        <dbReference type="SAM" id="SignalP"/>
    </source>
</evidence>
<accession>A0A914A761</accession>
<dbReference type="InterPro" id="IPR058240">
    <property type="entry name" value="rSAM_sf"/>
</dbReference>
<dbReference type="RefSeq" id="XP_038059256.1">
    <property type="nucleotide sequence ID" value="XM_038203328.1"/>
</dbReference>
<evidence type="ECO:0000313" key="24">
    <source>
        <dbReference type="EnsemblMetazoa" id="XP_038059256.1"/>
    </source>
</evidence>
<feature type="signal peptide" evidence="21">
    <location>
        <begin position="1"/>
        <end position="28"/>
    </location>
</feature>
<evidence type="ECO:0000259" key="22">
    <source>
        <dbReference type="PROSITE" id="PS50902"/>
    </source>
</evidence>
<dbReference type="GeneID" id="119730439"/>
<dbReference type="GO" id="GO:0010181">
    <property type="term" value="F:FMN binding"/>
    <property type="evidence" value="ECO:0007669"/>
    <property type="project" value="InterPro"/>
</dbReference>
<evidence type="ECO:0000256" key="15">
    <source>
        <dbReference type="ARBA" id="ARBA00049466"/>
    </source>
</evidence>
<keyword evidence="11" id="KW-0408">Iron</keyword>
<evidence type="ECO:0000256" key="11">
    <source>
        <dbReference type="ARBA" id="ARBA00023004"/>
    </source>
</evidence>
<evidence type="ECO:0000313" key="25">
    <source>
        <dbReference type="Proteomes" id="UP000887568"/>
    </source>
</evidence>
<evidence type="ECO:0000256" key="9">
    <source>
        <dbReference type="ARBA" id="ARBA00022723"/>
    </source>
</evidence>